<dbReference type="SUPFAM" id="SSF48452">
    <property type="entry name" value="TPR-like"/>
    <property type="match status" value="1"/>
</dbReference>
<dbReference type="GO" id="GO:0009279">
    <property type="term" value="C:cell outer membrane"/>
    <property type="evidence" value="ECO:0007669"/>
    <property type="project" value="UniProtKB-SubCell"/>
</dbReference>
<keyword evidence="3" id="KW-0472">Membrane</keyword>
<dbReference type="AlphaFoldDB" id="J9GRL4"/>
<dbReference type="InterPro" id="IPR033985">
    <property type="entry name" value="SusD-like_N"/>
</dbReference>
<name>J9GRL4_9ZZZZ</name>
<feature type="domain" description="SusD-like N-terminal" evidence="6">
    <location>
        <begin position="6"/>
        <end position="194"/>
    </location>
</feature>
<dbReference type="Pfam" id="PF07980">
    <property type="entry name" value="SusD_RagB"/>
    <property type="match status" value="1"/>
</dbReference>
<dbReference type="Pfam" id="PF14322">
    <property type="entry name" value="SusD-like_3"/>
    <property type="match status" value="1"/>
</dbReference>
<evidence type="ECO:0000259" key="5">
    <source>
        <dbReference type="Pfam" id="PF07980"/>
    </source>
</evidence>
<reference evidence="7" key="1">
    <citation type="journal article" date="2012" name="PLoS ONE">
        <title>Gene sets for utilization of primary and secondary nutrition supplies in the distal gut of endangered iberian lynx.</title>
        <authorList>
            <person name="Alcaide M."/>
            <person name="Messina E."/>
            <person name="Richter M."/>
            <person name="Bargiela R."/>
            <person name="Peplies J."/>
            <person name="Huws S.A."/>
            <person name="Newbold C.J."/>
            <person name="Golyshin P.N."/>
            <person name="Simon M.A."/>
            <person name="Lopez G."/>
            <person name="Yakimov M.M."/>
            <person name="Ferrer M."/>
        </authorList>
    </citation>
    <scope>NUCLEOTIDE SEQUENCE</scope>
</reference>
<evidence type="ECO:0000259" key="6">
    <source>
        <dbReference type="Pfam" id="PF14322"/>
    </source>
</evidence>
<feature type="domain" description="RagB/SusD" evidence="5">
    <location>
        <begin position="275"/>
        <end position="446"/>
    </location>
</feature>
<dbReference type="Gene3D" id="1.25.40.390">
    <property type="match status" value="1"/>
</dbReference>
<evidence type="ECO:0000256" key="4">
    <source>
        <dbReference type="ARBA" id="ARBA00023237"/>
    </source>
</evidence>
<accession>J9GRL4</accession>
<gene>
    <name evidence="7" type="ORF">EVA_06681</name>
</gene>
<dbReference type="InterPro" id="IPR012944">
    <property type="entry name" value="SusD_RagB_dom"/>
</dbReference>
<evidence type="ECO:0000256" key="2">
    <source>
        <dbReference type="ARBA" id="ARBA00022729"/>
    </source>
</evidence>
<comment type="subcellular location">
    <subcellularLocation>
        <location evidence="1">Cell outer membrane</location>
    </subcellularLocation>
</comment>
<dbReference type="InterPro" id="IPR011990">
    <property type="entry name" value="TPR-like_helical_dom_sf"/>
</dbReference>
<protein>
    <submittedName>
        <fullName evidence="7">Protein containing RagB/SusD domain protein</fullName>
    </submittedName>
</protein>
<organism evidence="7">
    <name type="scientific">gut metagenome</name>
    <dbReference type="NCBI Taxonomy" id="749906"/>
    <lineage>
        <taxon>unclassified sequences</taxon>
        <taxon>metagenomes</taxon>
        <taxon>organismal metagenomes</taxon>
    </lineage>
</organism>
<proteinExistence type="predicted"/>
<dbReference type="Gene3D" id="2.20.20.130">
    <property type="match status" value="1"/>
</dbReference>
<evidence type="ECO:0000313" key="7">
    <source>
        <dbReference type="EMBL" id="EJX05208.1"/>
    </source>
</evidence>
<sequence>MASCDDFLDVRPKAEKLERELFKDAKGFEGAIYGVYGTLQKESLYGKDMLWGITEVLAQNLQSGNEMISKLAKYDYESDADTKSLFTDVWGSAYQTIGYANNILNQLENWSPASLPLYNYYKGEMLGVRALLHFDLLRLFAPIDESKQGIPYVKTYDPVVKPFFTVGEVYSQIIADLTEAEGLLKDQETLIVYPRNDTNYHRFLNYQETHFNLYAVRALLARVYWMKSQGKAGEDLKKAGEYAESVIKSGKFPLVDCTEIKDYLAGTISPKETIFGVYSTSYQKTAERYLYNYNSYGSFNPYKESSYDSYTKVYKKNVPAQSQDYRLDGHFTSSNQIVKCLKLVDVYAIENQVPDHRQNLITGVTLMHASEMYLIAAEALLNTNKDLALKYFDDEISSRGLGKLSQQNVELTSEIIYNEYHKELYGEGQLWFNMKRLNRTIQSNAESRDIPGNDKIYVLPIPEEEFEYRN</sequence>
<dbReference type="EMBL" id="AMCI01001547">
    <property type="protein sequence ID" value="EJX05208.1"/>
    <property type="molecule type" value="Genomic_DNA"/>
</dbReference>
<keyword evidence="2" id="KW-0732">Signal</keyword>
<comment type="caution">
    <text evidence="7">The sequence shown here is derived from an EMBL/GenBank/DDBJ whole genome shotgun (WGS) entry which is preliminary data.</text>
</comment>
<evidence type="ECO:0000256" key="3">
    <source>
        <dbReference type="ARBA" id="ARBA00023136"/>
    </source>
</evidence>
<evidence type="ECO:0000256" key="1">
    <source>
        <dbReference type="ARBA" id="ARBA00004442"/>
    </source>
</evidence>
<keyword evidence="4" id="KW-0998">Cell outer membrane</keyword>
<dbReference type="Gene3D" id="1.25.40.900">
    <property type="match status" value="1"/>
</dbReference>